<reference evidence="1 2" key="1">
    <citation type="submission" date="2020-08" db="EMBL/GenBank/DDBJ databases">
        <title>Genomic Encyclopedia of Type Strains, Phase IV (KMG-IV): sequencing the most valuable type-strain genomes for metagenomic binning, comparative biology and taxonomic classification.</title>
        <authorList>
            <person name="Goeker M."/>
        </authorList>
    </citation>
    <scope>NUCLEOTIDE SEQUENCE [LARGE SCALE GENOMIC DNA]</scope>
    <source>
        <strain evidence="1 2">DSM 29854</strain>
    </source>
</reference>
<dbReference type="RefSeq" id="WP_182514312.1">
    <property type="nucleotide sequence ID" value="NZ_JACJIQ010000022.1"/>
</dbReference>
<dbReference type="PANTHER" id="PTHR40518">
    <property type="entry name" value="ACETOACETATE DECARBOXYLASE"/>
    <property type="match status" value="1"/>
</dbReference>
<dbReference type="InterPro" id="IPR023375">
    <property type="entry name" value="ADC_dom_sf"/>
</dbReference>
<organism evidence="1 2">
    <name type="scientific">Rufibacter quisquiliarum</name>
    <dbReference type="NCBI Taxonomy" id="1549639"/>
    <lineage>
        <taxon>Bacteria</taxon>
        <taxon>Pseudomonadati</taxon>
        <taxon>Bacteroidota</taxon>
        <taxon>Cytophagia</taxon>
        <taxon>Cytophagales</taxon>
        <taxon>Hymenobacteraceae</taxon>
        <taxon>Rufibacter</taxon>
    </lineage>
</organism>
<evidence type="ECO:0000313" key="2">
    <source>
        <dbReference type="Proteomes" id="UP000563094"/>
    </source>
</evidence>
<dbReference type="Pfam" id="PF06314">
    <property type="entry name" value="ADC"/>
    <property type="match status" value="1"/>
</dbReference>
<dbReference type="SUPFAM" id="SSF160104">
    <property type="entry name" value="Acetoacetate decarboxylase-like"/>
    <property type="match status" value="1"/>
</dbReference>
<sequence length="217" mass="24016">MAPAGIVPAPWFLTGHGAVFLYAFPKAFLRQFGFLDPDLCRQHKLGLGAVMAVKYDTSGVGPYQELLFIPGIFRRGGKLTFAISKIYVSTHASAASGSENWGIPKEVADFHFQKQGDGTQLFEVSREGRTFFSAEVHPKGFSFPVTTKLLPLFRVVQERRGRLLLTQPQAFGHAHLANVPYLEADAAYFPPVQHLKPLAVLAVQDFKMVFPVAEVLR</sequence>
<gene>
    <name evidence="1" type="ORF">FHS90_004152</name>
</gene>
<name>A0A839GXF4_9BACT</name>
<protein>
    <recommendedName>
        <fullName evidence="3">Acetoacetate decarboxylase</fullName>
    </recommendedName>
</protein>
<dbReference type="Proteomes" id="UP000563094">
    <property type="component" value="Unassembled WGS sequence"/>
</dbReference>
<keyword evidence="2" id="KW-1185">Reference proteome</keyword>
<evidence type="ECO:0000313" key="1">
    <source>
        <dbReference type="EMBL" id="MBA9079416.1"/>
    </source>
</evidence>
<dbReference type="PANTHER" id="PTHR40518:SF1">
    <property type="entry name" value="ACETOACETATE DECARBOXYLASE"/>
    <property type="match status" value="1"/>
</dbReference>
<dbReference type="AlphaFoldDB" id="A0A839GXF4"/>
<comment type="caution">
    <text evidence="1">The sequence shown here is derived from an EMBL/GenBank/DDBJ whole genome shotgun (WGS) entry which is preliminary data.</text>
</comment>
<dbReference type="GO" id="GO:0016829">
    <property type="term" value="F:lyase activity"/>
    <property type="evidence" value="ECO:0007669"/>
    <property type="project" value="InterPro"/>
</dbReference>
<dbReference type="InterPro" id="IPR010451">
    <property type="entry name" value="Acetoacetate_decarboxylase"/>
</dbReference>
<dbReference type="Gene3D" id="2.40.400.10">
    <property type="entry name" value="Acetoacetate decarboxylase-like"/>
    <property type="match status" value="1"/>
</dbReference>
<dbReference type="EMBL" id="JACJIQ010000022">
    <property type="protein sequence ID" value="MBA9079416.1"/>
    <property type="molecule type" value="Genomic_DNA"/>
</dbReference>
<proteinExistence type="predicted"/>
<accession>A0A839GXF4</accession>
<evidence type="ECO:0008006" key="3">
    <source>
        <dbReference type="Google" id="ProtNLM"/>
    </source>
</evidence>